<evidence type="ECO:0000313" key="1">
    <source>
        <dbReference type="EMBL" id="GAH81237.1"/>
    </source>
</evidence>
<gene>
    <name evidence="1" type="ORF">S03H2_64762</name>
</gene>
<dbReference type="AlphaFoldDB" id="X1IHP8"/>
<sequence>MPYGGGGTLEDWQNGVTDPYDPNNYRRHLLTTYNIDRIIDPNCDKMININEEVPIQYRQDYLRLLYNKLLSSIDPRIVGPVRRQIEAHFAQLAVNIIDFADRDDDDDNGVLDPDSVTTFVDPCGVTHYGFEAQPFITEIGMKSKPGSIYCAVELYNPFD</sequence>
<dbReference type="EMBL" id="BARU01042104">
    <property type="protein sequence ID" value="GAH81237.1"/>
    <property type="molecule type" value="Genomic_DNA"/>
</dbReference>
<name>X1IHP8_9ZZZZ</name>
<comment type="caution">
    <text evidence="1">The sequence shown here is derived from an EMBL/GenBank/DDBJ whole genome shotgun (WGS) entry which is preliminary data.</text>
</comment>
<accession>X1IHP8</accession>
<organism evidence="1">
    <name type="scientific">marine sediment metagenome</name>
    <dbReference type="NCBI Taxonomy" id="412755"/>
    <lineage>
        <taxon>unclassified sequences</taxon>
        <taxon>metagenomes</taxon>
        <taxon>ecological metagenomes</taxon>
    </lineage>
</organism>
<reference evidence="1" key="1">
    <citation type="journal article" date="2014" name="Front. Microbiol.">
        <title>High frequency of phylogenetically diverse reductive dehalogenase-homologous genes in deep subseafloor sedimentary metagenomes.</title>
        <authorList>
            <person name="Kawai M."/>
            <person name="Futagami T."/>
            <person name="Toyoda A."/>
            <person name="Takaki Y."/>
            <person name="Nishi S."/>
            <person name="Hori S."/>
            <person name="Arai W."/>
            <person name="Tsubouchi T."/>
            <person name="Morono Y."/>
            <person name="Uchiyama I."/>
            <person name="Ito T."/>
            <person name="Fujiyama A."/>
            <person name="Inagaki F."/>
            <person name="Takami H."/>
        </authorList>
    </citation>
    <scope>NUCLEOTIDE SEQUENCE</scope>
    <source>
        <strain evidence="1">Expedition CK06-06</strain>
    </source>
</reference>
<protein>
    <submittedName>
        <fullName evidence="1">Uncharacterized protein</fullName>
    </submittedName>
</protein>
<feature type="non-terminal residue" evidence="1">
    <location>
        <position position="159"/>
    </location>
</feature>
<proteinExistence type="predicted"/>